<evidence type="ECO:0000256" key="2">
    <source>
        <dbReference type="SAM" id="MobiDB-lite"/>
    </source>
</evidence>
<proteinExistence type="predicted"/>
<reference evidence="3 4" key="1">
    <citation type="journal article" date="2024" name="Nat. Commun.">
        <title>Phylogenomics reveals the evolutionary origins of lichenization in chlorophyte algae.</title>
        <authorList>
            <person name="Puginier C."/>
            <person name="Libourel C."/>
            <person name="Otte J."/>
            <person name="Skaloud P."/>
            <person name="Haon M."/>
            <person name="Grisel S."/>
            <person name="Petersen M."/>
            <person name="Berrin J.G."/>
            <person name="Delaux P.M."/>
            <person name="Dal Grande F."/>
            <person name="Keller J."/>
        </authorList>
    </citation>
    <scope>NUCLEOTIDE SEQUENCE [LARGE SCALE GENOMIC DNA]</scope>
    <source>
        <strain evidence="3 4">SAG 2036</strain>
    </source>
</reference>
<evidence type="ECO:0000313" key="4">
    <source>
        <dbReference type="Proteomes" id="UP001465755"/>
    </source>
</evidence>
<organism evidence="3 4">
    <name type="scientific">Symbiochloris irregularis</name>
    <dbReference type="NCBI Taxonomy" id="706552"/>
    <lineage>
        <taxon>Eukaryota</taxon>
        <taxon>Viridiplantae</taxon>
        <taxon>Chlorophyta</taxon>
        <taxon>core chlorophytes</taxon>
        <taxon>Trebouxiophyceae</taxon>
        <taxon>Trebouxiales</taxon>
        <taxon>Trebouxiaceae</taxon>
        <taxon>Symbiochloris</taxon>
    </lineage>
</organism>
<evidence type="ECO:0000313" key="3">
    <source>
        <dbReference type="EMBL" id="KAK9803084.1"/>
    </source>
</evidence>
<dbReference type="GO" id="GO:0005930">
    <property type="term" value="C:axoneme"/>
    <property type="evidence" value="ECO:0007669"/>
    <property type="project" value="UniProtKB-SubCell"/>
</dbReference>
<accession>A0AAW1P4J8</accession>
<gene>
    <name evidence="3" type="ORF">WJX73_009177</name>
</gene>
<name>A0AAW1P4J8_9CHLO</name>
<dbReference type="EMBL" id="JALJOQ010000063">
    <property type="protein sequence ID" value="KAK9803084.1"/>
    <property type="molecule type" value="Genomic_DNA"/>
</dbReference>
<dbReference type="InterPro" id="IPR032675">
    <property type="entry name" value="LRR_dom_sf"/>
</dbReference>
<keyword evidence="4" id="KW-1185">Reference proteome</keyword>
<dbReference type="AlphaFoldDB" id="A0AAW1P4J8"/>
<comment type="subcellular location">
    <subcellularLocation>
        <location evidence="1">Cytoplasm</location>
        <location evidence="1">Cytoskeleton</location>
        <location evidence="1">Cilium axoneme</location>
    </subcellularLocation>
</comment>
<protein>
    <submittedName>
        <fullName evidence="3">Uncharacterized protein</fullName>
    </submittedName>
</protein>
<feature type="region of interest" description="Disordered" evidence="2">
    <location>
        <begin position="217"/>
        <end position="244"/>
    </location>
</feature>
<comment type="caution">
    <text evidence="3">The sequence shown here is derived from an EMBL/GenBank/DDBJ whole genome shotgun (WGS) entry which is preliminary data.</text>
</comment>
<dbReference type="SUPFAM" id="SSF52058">
    <property type="entry name" value="L domain-like"/>
    <property type="match status" value="1"/>
</dbReference>
<evidence type="ECO:0000256" key="1">
    <source>
        <dbReference type="ARBA" id="ARBA00004430"/>
    </source>
</evidence>
<dbReference type="Gene3D" id="3.80.10.10">
    <property type="entry name" value="Ribonuclease Inhibitor"/>
    <property type="match status" value="1"/>
</dbReference>
<dbReference type="Proteomes" id="UP001465755">
    <property type="component" value="Unassembled WGS sequence"/>
</dbReference>
<sequence>MSQAVALLKGNPGGLKAIETVQAWLAAPEVTQLTSITISGPAVIHSLEPLAALPRLRKLHLGKLQALSLAGSRIDGRLDDTCLVVLNGIRVLDVRQTCLGNALEAVLWDLKSLRLVTFDPGSDLDLNLPDTTLHHWRAELVSDVPGNDQAKSGSLGRMELRNARLTGINFEKDAADEDRMRMFETFWQAHMAKYGPAAHKGNTNDSDMQSPLIDSKVASDDVPESVTTPCSDDDVDGLSLQDPSNMMMVPAVG</sequence>